<dbReference type="InterPro" id="IPR013320">
    <property type="entry name" value="ConA-like_dom_sf"/>
</dbReference>
<dbReference type="GO" id="GO:0009251">
    <property type="term" value="P:glucan catabolic process"/>
    <property type="evidence" value="ECO:0007669"/>
    <property type="project" value="TreeGrafter"/>
</dbReference>
<dbReference type="OrthoDB" id="407397at2759"/>
<gene>
    <name evidence="1" type="ORF">SPIL2461_LOCUS13144</name>
</gene>
<dbReference type="EMBL" id="CAJNIZ010028313">
    <property type="protein sequence ID" value="CAE7506860.1"/>
    <property type="molecule type" value="Genomic_DNA"/>
</dbReference>
<dbReference type="Proteomes" id="UP000649617">
    <property type="component" value="Unassembled WGS sequence"/>
</dbReference>
<dbReference type="PANTHER" id="PTHR10963">
    <property type="entry name" value="GLYCOSYL HYDROLASE-RELATED"/>
    <property type="match status" value="1"/>
</dbReference>
<evidence type="ECO:0008006" key="3">
    <source>
        <dbReference type="Google" id="ProtNLM"/>
    </source>
</evidence>
<organism evidence="1 2">
    <name type="scientific">Symbiodinium pilosum</name>
    <name type="common">Dinoflagellate</name>
    <dbReference type="NCBI Taxonomy" id="2952"/>
    <lineage>
        <taxon>Eukaryota</taxon>
        <taxon>Sar</taxon>
        <taxon>Alveolata</taxon>
        <taxon>Dinophyceae</taxon>
        <taxon>Suessiales</taxon>
        <taxon>Symbiodiniaceae</taxon>
        <taxon>Symbiodinium</taxon>
    </lineage>
</organism>
<accession>A0A812T4L2</accession>
<dbReference type="Gene3D" id="2.60.120.200">
    <property type="match status" value="1"/>
</dbReference>
<evidence type="ECO:0000313" key="1">
    <source>
        <dbReference type="EMBL" id="CAE7506860.1"/>
    </source>
</evidence>
<dbReference type="Gene3D" id="3.50.4.10">
    <property type="entry name" value="Hepatocyte Growth Factor"/>
    <property type="match status" value="1"/>
</dbReference>
<proteinExistence type="predicted"/>
<dbReference type="AlphaFoldDB" id="A0A812T4L2"/>
<dbReference type="InterPro" id="IPR050546">
    <property type="entry name" value="Glycosyl_Hydrlase_16"/>
</dbReference>
<comment type="caution">
    <text evidence="1">The sequence shown here is derived from an EMBL/GenBank/DDBJ whole genome shotgun (WGS) entry which is preliminary data.</text>
</comment>
<evidence type="ECO:0000313" key="2">
    <source>
        <dbReference type="Proteomes" id="UP000649617"/>
    </source>
</evidence>
<dbReference type="SUPFAM" id="SSF49899">
    <property type="entry name" value="Concanavalin A-like lectins/glucanases"/>
    <property type="match status" value="1"/>
</dbReference>
<protein>
    <recommendedName>
        <fullName evidence="3">GH16 domain-containing protein</fullName>
    </recommendedName>
</protein>
<reference evidence="1" key="1">
    <citation type="submission" date="2021-02" db="EMBL/GenBank/DDBJ databases">
        <authorList>
            <person name="Dougan E. K."/>
            <person name="Rhodes N."/>
            <person name="Thang M."/>
            <person name="Chan C."/>
        </authorList>
    </citation>
    <scope>NUCLEOTIDE SEQUENCE</scope>
</reference>
<dbReference type="Pfam" id="PF26113">
    <property type="entry name" value="GH16_XgeA"/>
    <property type="match status" value="1"/>
</dbReference>
<sequence>MSGEVGLLRPELESGGVATDRTVPTSRSSTRWLAAAAGLLLTTLAACRFLAASPTGTAAASHAEASEATGVAEANLAALVMDFDLSGMKTEKCWINKTYYVEASGEFHMPKTAKTQQVSAAACQLFCAATYKCEHFSYWDDGACLLTSYSAYPQAYTGPDDNGVISGPRECKEINNGPTDEFTASALGLPQFRAHEASGCGSLHDDYKLAWTAEGETFFEGWQFINKSETRGAEWYLNKSEAFHQGVVFASKAGAMMRVGEQVQPFKRRSVMLHSAQAWRPDIGFIVVMKYKHVPYGAGVWPAFWLVNSDTGWPKGGELDILEYANDQTNKVTFHTDKKCKLNVNRMLECSKDIKDIDKEMIASCYTNYTGNELGCMPPQVRRTGEWYSNNPGALALLWDASGITYYHIPESEIPDDLSSNQPKPNTWKSEWRMAFMPFDAESCIGIARPQEIVLNIAICGDWAGNGWWGCEECRATGYVPDYCIPGHVTEPATDCCTLYISNPSAEEPLKTKAFFDIDYVKVFEPSTYDLPKYPAGTYRNGGLFGSEK</sequence>
<dbReference type="SUPFAM" id="SSF57414">
    <property type="entry name" value="Hairpin loop containing domain-like"/>
    <property type="match status" value="1"/>
</dbReference>
<keyword evidence="2" id="KW-1185">Reference proteome</keyword>
<dbReference type="PANTHER" id="PTHR10963:SF24">
    <property type="entry name" value="GLYCOSIDASE C21B10.07-RELATED"/>
    <property type="match status" value="1"/>
</dbReference>
<name>A0A812T4L2_SYMPI</name>